<dbReference type="Proteomes" id="UP000250321">
    <property type="component" value="Unassembled WGS sequence"/>
</dbReference>
<dbReference type="Pfam" id="PF13692">
    <property type="entry name" value="Glyco_trans_1_4"/>
    <property type="match status" value="1"/>
</dbReference>
<comment type="caution">
    <text evidence="1">The sequence shown here is derived from an EMBL/GenBank/DDBJ whole genome shotgun (WGS) entry which is preliminary data.</text>
</comment>
<evidence type="ECO:0008006" key="3">
    <source>
        <dbReference type="Google" id="ProtNLM"/>
    </source>
</evidence>
<gene>
    <name evidence="1" type="ORF">Pyn_31954</name>
</gene>
<keyword evidence="2" id="KW-1185">Reference proteome</keyword>
<dbReference type="AlphaFoldDB" id="A0A314UB15"/>
<dbReference type="Gene3D" id="3.40.50.2000">
    <property type="entry name" value="Glycogen Phosphorylase B"/>
    <property type="match status" value="1"/>
</dbReference>
<protein>
    <recommendedName>
        <fullName evidence="3">Glycosyl transferase family 1 domain-containing protein</fullName>
    </recommendedName>
</protein>
<dbReference type="STRING" id="2094558.A0A314UB15"/>
<dbReference type="EMBL" id="PJQY01003786">
    <property type="protein sequence ID" value="PQM34603.1"/>
    <property type="molecule type" value="Genomic_DNA"/>
</dbReference>
<name>A0A314UB15_PRUYE</name>
<accession>A0A314UB15</accession>
<reference evidence="1 2" key="1">
    <citation type="submission" date="2018-02" db="EMBL/GenBank/DDBJ databases">
        <title>Draft genome of wild Prunus yedoensis var. nudiflora.</title>
        <authorList>
            <person name="Baek S."/>
            <person name="Kim J.-H."/>
            <person name="Choi K."/>
            <person name="Kim G.-B."/>
            <person name="Cho A."/>
            <person name="Jang H."/>
            <person name="Shin C.-H."/>
            <person name="Yu H.-J."/>
            <person name="Mun J.-H."/>
        </authorList>
    </citation>
    <scope>NUCLEOTIDE SEQUENCE [LARGE SCALE GENOMIC DNA]</scope>
    <source>
        <strain evidence="2">cv. Jeju island</strain>
        <tissue evidence="1">Leaf</tissue>
    </source>
</reference>
<sequence>MSLSKLHAFYNAIDIFVNPTLRPQGIDLTLTEAMMSGKPIMASRFPSIKGTIVVDDEYGFMFSPNAESLLEALELAVTEGPKRAAQRGKACLEYANSMFTATKMALAYERTIDLLAFVAFDRIEDEDFAWLLHSFNFRSCSVKGTNWAGIEWMEVLGFTNFEITEPVLETHSVENEEKNELDLPAFHEYTVEQLRTATSGFAVENIVSEHGEKAPNVVYKGKLENQRRIAVKRFNRSAWPDARQFLVSMY</sequence>
<dbReference type="SUPFAM" id="SSF53756">
    <property type="entry name" value="UDP-Glycosyltransferase/glycogen phosphorylase"/>
    <property type="match status" value="1"/>
</dbReference>
<dbReference type="Gene3D" id="3.30.200.20">
    <property type="entry name" value="Phosphorylase Kinase, domain 1"/>
    <property type="match status" value="1"/>
</dbReference>
<evidence type="ECO:0000313" key="1">
    <source>
        <dbReference type="EMBL" id="PQM34603.1"/>
    </source>
</evidence>
<dbReference type="PANTHER" id="PTHR46686:SF5">
    <property type="entry name" value="GLYCOSYLTRANSFERASE"/>
    <property type="match status" value="1"/>
</dbReference>
<organism evidence="1 2">
    <name type="scientific">Prunus yedoensis var. nudiflora</name>
    <dbReference type="NCBI Taxonomy" id="2094558"/>
    <lineage>
        <taxon>Eukaryota</taxon>
        <taxon>Viridiplantae</taxon>
        <taxon>Streptophyta</taxon>
        <taxon>Embryophyta</taxon>
        <taxon>Tracheophyta</taxon>
        <taxon>Spermatophyta</taxon>
        <taxon>Magnoliopsida</taxon>
        <taxon>eudicotyledons</taxon>
        <taxon>Gunneridae</taxon>
        <taxon>Pentapetalae</taxon>
        <taxon>rosids</taxon>
        <taxon>fabids</taxon>
        <taxon>Rosales</taxon>
        <taxon>Rosaceae</taxon>
        <taxon>Amygdaloideae</taxon>
        <taxon>Amygdaleae</taxon>
        <taxon>Prunus</taxon>
    </lineage>
</organism>
<dbReference type="OrthoDB" id="1905385at2759"/>
<dbReference type="PANTHER" id="PTHR46686">
    <property type="entry name" value="GLYCOSYLTRANSFERASE"/>
    <property type="match status" value="1"/>
</dbReference>
<evidence type="ECO:0000313" key="2">
    <source>
        <dbReference type="Proteomes" id="UP000250321"/>
    </source>
</evidence>
<proteinExistence type="predicted"/>